<dbReference type="GO" id="GO:0046210">
    <property type="term" value="P:nitric oxide catabolic process"/>
    <property type="evidence" value="ECO:0007669"/>
    <property type="project" value="TreeGrafter"/>
</dbReference>
<dbReference type="InterPro" id="IPR012292">
    <property type="entry name" value="Globin/Proto"/>
</dbReference>
<dbReference type="CDD" id="cd01040">
    <property type="entry name" value="Mb-like"/>
    <property type="match status" value="1"/>
</dbReference>
<evidence type="ECO:0000256" key="1">
    <source>
        <dbReference type="SAM" id="MobiDB-lite"/>
    </source>
</evidence>
<dbReference type="PANTHER" id="PTHR43396:SF6">
    <property type="entry name" value="ABL201WP"/>
    <property type="match status" value="1"/>
</dbReference>
<evidence type="ECO:0000313" key="4">
    <source>
        <dbReference type="Proteomes" id="UP000094336"/>
    </source>
</evidence>
<feature type="region of interest" description="Disordered" evidence="1">
    <location>
        <begin position="241"/>
        <end position="273"/>
    </location>
</feature>
<dbReference type="EMBL" id="KV454430">
    <property type="protein sequence ID" value="ODQ80187.1"/>
    <property type="molecule type" value="Genomic_DNA"/>
</dbReference>
<keyword evidence="4" id="KW-1185">Reference proteome</keyword>
<dbReference type="InterPro" id="IPR009050">
    <property type="entry name" value="Globin-like_sf"/>
</dbReference>
<dbReference type="Gene3D" id="1.10.490.10">
    <property type="entry name" value="Globins"/>
    <property type="match status" value="1"/>
</dbReference>
<feature type="domain" description="Globin" evidence="2">
    <location>
        <begin position="66"/>
        <end position="215"/>
    </location>
</feature>
<dbReference type="PROSITE" id="PS01033">
    <property type="entry name" value="GLOBIN"/>
    <property type="match status" value="1"/>
</dbReference>
<dbReference type="GO" id="GO:0008941">
    <property type="term" value="F:nitric oxide dioxygenase NAD(P)H activity"/>
    <property type="evidence" value="ECO:0007669"/>
    <property type="project" value="TreeGrafter"/>
</dbReference>
<dbReference type="OrthoDB" id="436496at2759"/>
<reference evidence="4" key="1">
    <citation type="submission" date="2016-05" db="EMBL/GenBank/DDBJ databases">
        <title>Comparative genomics of biotechnologically important yeasts.</title>
        <authorList>
            <consortium name="DOE Joint Genome Institute"/>
            <person name="Riley R."/>
            <person name="Haridas S."/>
            <person name="Wolfe K.H."/>
            <person name="Lopes M.R."/>
            <person name="Hittinger C.T."/>
            <person name="Goker M."/>
            <person name="Salamov A."/>
            <person name="Wisecaver J."/>
            <person name="Long T.M."/>
            <person name="Aerts A.L."/>
            <person name="Barry K."/>
            <person name="Choi C."/>
            <person name="Clum A."/>
            <person name="Coughlan A.Y."/>
            <person name="Deshpande S."/>
            <person name="Douglass A.P."/>
            <person name="Hanson S.J."/>
            <person name="Klenk H.-P."/>
            <person name="Labutti K."/>
            <person name="Lapidus A."/>
            <person name="Lindquist E."/>
            <person name="Lipzen A."/>
            <person name="Meier-Kolthoff J.P."/>
            <person name="Ohm R.A."/>
            <person name="Otillar R.P."/>
            <person name="Pangilinan J."/>
            <person name="Peng Y."/>
            <person name="Rokas A."/>
            <person name="Rosa C.A."/>
            <person name="Scheuner C."/>
            <person name="Sibirny A.A."/>
            <person name="Slot J.C."/>
            <person name="Stielow J.B."/>
            <person name="Sun H."/>
            <person name="Kurtzman C.P."/>
            <person name="Blackwell M."/>
            <person name="Grigoriev I.V."/>
            <person name="Jeffries T.W."/>
        </authorList>
    </citation>
    <scope>NUCLEOTIDE SEQUENCE [LARGE SCALE GENOMIC DNA]</scope>
    <source>
        <strain evidence="4">NRRL Y-12698</strain>
    </source>
</reference>
<gene>
    <name evidence="3" type="ORF">BABINDRAFT_161163</name>
</gene>
<dbReference type="Proteomes" id="UP000094336">
    <property type="component" value="Unassembled WGS sequence"/>
</dbReference>
<organism evidence="3 4">
    <name type="scientific">Babjeviella inositovora NRRL Y-12698</name>
    <dbReference type="NCBI Taxonomy" id="984486"/>
    <lineage>
        <taxon>Eukaryota</taxon>
        <taxon>Fungi</taxon>
        <taxon>Dikarya</taxon>
        <taxon>Ascomycota</taxon>
        <taxon>Saccharomycotina</taxon>
        <taxon>Pichiomycetes</taxon>
        <taxon>Serinales incertae sedis</taxon>
        <taxon>Babjeviella</taxon>
    </lineage>
</organism>
<feature type="compositionally biased region" description="Basic and acidic residues" evidence="1">
    <location>
        <begin position="257"/>
        <end position="273"/>
    </location>
</feature>
<dbReference type="GeneID" id="30146533"/>
<name>A0A1E3QTC6_9ASCO</name>
<dbReference type="GO" id="GO:0020037">
    <property type="term" value="F:heme binding"/>
    <property type="evidence" value="ECO:0007669"/>
    <property type="project" value="InterPro"/>
</dbReference>
<dbReference type="RefSeq" id="XP_018985515.1">
    <property type="nucleotide sequence ID" value="XM_019128680.1"/>
</dbReference>
<evidence type="ECO:0000313" key="3">
    <source>
        <dbReference type="EMBL" id="ODQ80187.1"/>
    </source>
</evidence>
<proteinExistence type="predicted"/>
<sequence>MAYNIQTARIPTSLYRQPSSSIKNDNSSNDELFSSSPSSVSSHNKSMDNQTTARDFEVKLSRVTVNFTPAEIATLKATWSMEAKDTNSGDIADPKNTLFGTTSFWEHVYSLVGEEHPEVVHLLPPITHQTQAFSGMVYLCISNLDNLSRLDEYLASLGRRHSRVFNALRLHFEAMGSGVLKSLYNHYGEAFTADISDVWARFYCFLANSLLQASLYDPVMSQEKLTFPAVMKDNTIIHRAQVESESRKNMASAEGDVSEKNRSGREGGDREVTAFRARQRQIGSFASRLFARRESQLRLQSPATTPVPYNQV</sequence>
<dbReference type="GO" id="GO:0071949">
    <property type="term" value="F:FAD binding"/>
    <property type="evidence" value="ECO:0007669"/>
    <property type="project" value="TreeGrafter"/>
</dbReference>
<evidence type="ECO:0000259" key="2">
    <source>
        <dbReference type="PROSITE" id="PS01033"/>
    </source>
</evidence>
<dbReference type="SUPFAM" id="SSF46458">
    <property type="entry name" value="Globin-like"/>
    <property type="match status" value="1"/>
</dbReference>
<dbReference type="Pfam" id="PF00042">
    <property type="entry name" value="Globin"/>
    <property type="match status" value="1"/>
</dbReference>
<protein>
    <recommendedName>
        <fullName evidence="2">Globin domain-containing protein</fullName>
    </recommendedName>
</protein>
<feature type="region of interest" description="Disordered" evidence="1">
    <location>
        <begin position="16"/>
        <end position="51"/>
    </location>
</feature>
<dbReference type="AlphaFoldDB" id="A0A1E3QTC6"/>
<feature type="compositionally biased region" description="Low complexity" evidence="1">
    <location>
        <begin position="19"/>
        <end position="44"/>
    </location>
</feature>
<dbReference type="STRING" id="984486.A0A1E3QTC6"/>
<dbReference type="InterPro" id="IPR000971">
    <property type="entry name" value="Globin"/>
</dbReference>
<dbReference type="InterPro" id="IPR044399">
    <property type="entry name" value="Mb-like_M"/>
</dbReference>
<accession>A0A1E3QTC6</accession>
<dbReference type="GO" id="GO:0071500">
    <property type="term" value="P:cellular response to nitrosative stress"/>
    <property type="evidence" value="ECO:0007669"/>
    <property type="project" value="TreeGrafter"/>
</dbReference>
<dbReference type="GO" id="GO:0019825">
    <property type="term" value="F:oxygen binding"/>
    <property type="evidence" value="ECO:0007669"/>
    <property type="project" value="InterPro"/>
</dbReference>
<dbReference type="PANTHER" id="PTHR43396">
    <property type="entry name" value="FLAVOHEMOPROTEIN"/>
    <property type="match status" value="1"/>
</dbReference>